<accession>A0ACB8BVF2</accession>
<evidence type="ECO:0000313" key="1">
    <source>
        <dbReference type="EMBL" id="KAH7929374.1"/>
    </source>
</evidence>
<evidence type="ECO:0000313" key="2">
    <source>
        <dbReference type="Proteomes" id="UP000790709"/>
    </source>
</evidence>
<dbReference type="Proteomes" id="UP000790709">
    <property type="component" value="Unassembled WGS sequence"/>
</dbReference>
<name>A0ACB8BVF2_9AGAM</name>
<comment type="caution">
    <text evidence="1">The sequence shown here is derived from an EMBL/GenBank/DDBJ whole genome shotgun (WGS) entry which is preliminary data.</text>
</comment>
<proteinExistence type="predicted"/>
<keyword evidence="2" id="KW-1185">Reference proteome</keyword>
<protein>
    <submittedName>
        <fullName evidence="1">Uncharacterized protein</fullName>
    </submittedName>
</protein>
<sequence length="252" mass="27486">MEKTVGTLALAPTPTSISIPQSLSIAKLATERSKKPLPRRRRSGITKKSKPSQKRIIRAPAPPQPVPQTALIKIEEAPSPALATPELSYPDTIDDFVPTVDIPPLDLDGGNQKVHEYDYSILPRSTAPAYGGTYFGVKPEAHEFVDGYMLGMFGDEFDHTLIPPMPALSYESSSSGSESGTPPVTPPIDYANFTNPFKSSSVPDTRHSFLSGLDQLFAQSLSPMTVPRPSPNLAFEEYIPEELDLSAWLNYD</sequence>
<gene>
    <name evidence="1" type="ORF">BV22DRAFT_1002963</name>
</gene>
<reference evidence="1" key="1">
    <citation type="journal article" date="2021" name="New Phytol.">
        <title>Evolutionary innovations through gain and loss of genes in the ectomycorrhizal Boletales.</title>
        <authorList>
            <person name="Wu G."/>
            <person name="Miyauchi S."/>
            <person name="Morin E."/>
            <person name="Kuo A."/>
            <person name="Drula E."/>
            <person name="Varga T."/>
            <person name="Kohler A."/>
            <person name="Feng B."/>
            <person name="Cao Y."/>
            <person name="Lipzen A."/>
            <person name="Daum C."/>
            <person name="Hundley H."/>
            <person name="Pangilinan J."/>
            <person name="Johnson J."/>
            <person name="Barry K."/>
            <person name="LaButti K."/>
            <person name="Ng V."/>
            <person name="Ahrendt S."/>
            <person name="Min B."/>
            <person name="Choi I.G."/>
            <person name="Park H."/>
            <person name="Plett J.M."/>
            <person name="Magnuson J."/>
            <person name="Spatafora J.W."/>
            <person name="Nagy L.G."/>
            <person name="Henrissat B."/>
            <person name="Grigoriev I.V."/>
            <person name="Yang Z.L."/>
            <person name="Xu J."/>
            <person name="Martin F.M."/>
        </authorList>
    </citation>
    <scope>NUCLEOTIDE SEQUENCE</scope>
    <source>
        <strain evidence="1">KUC20120723A-06</strain>
    </source>
</reference>
<dbReference type="EMBL" id="MU266342">
    <property type="protein sequence ID" value="KAH7929374.1"/>
    <property type="molecule type" value="Genomic_DNA"/>
</dbReference>
<organism evidence="1 2">
    <name type="scientific">Leucogyrophana mollusca</name>
    <dbReference type="NCBI Taxonomy" id="85980"/>
    <lineage>
        <taxon>Eukaryota</taxon>
        <taxon>Fungi</taxon>
        <taxon>Dikarya</taxon>
        <taxon>Basidiomycota</taxon>
        <taxon>Agaricomycotina</taxon>
        <taxon>Agaricomycetes</taxon>
        <taxon>Agaricomycetidae</taxon>
        <taxon>Boletales</taxon>
        <taxon>Boletales incertae sedis</taxon>
        <taxon>Leucogyrophana</taxon>
    </lineage>
</organism>